<keyword evidence="3" id="KW-1185">Reference proteome</keyword>
<accession>A0AAW0BQN6</accession>
<dbReference type="EMBL" id="JAYKXP010000086">
    <property type="protein sequence ID" value="KAK7028958.1"/>
    <property type="molecule type" value="Genomic_DNA"/>
</dbReference>
<keyword evidence="1" id="KW-0472">Membrane</keyword>
<evidence type="ECO:0000256" key="1">
    <source>
        <dbReference type="SAM" id="Phobius"/>
    </source>
</evidence>
<evidence type="ECO:0000313" key="3">
    <source>
        <dbReference type="Proteomes" id="UP001383192"/>
    </source>
</evidence>
<evidence type="ECO:0000313" key="2">
    <source>
        <dbReference type="EMBL" id="KAK7028958.1"/>
    </source>
</evidence>
<protein>
    <submittedName>
        <fullName evidence="2">Uncharacterized protein</fullName>
    </submittedName>
</protein>
<organism evidence="2 3">
    <name type="scientific">Paramarasmius palmivorus</name>
    <dbReference type="NCBI Taxonomy" id="297713"/>
    <lineage>
        <taxon>Eukaryota</taxon>
        <taxon>Fungi</taxon>
        <taxon>Dikarya</taxon>
        <taxon>Basidiomycota</taxon>
        <taxon>Agaricomycotina</taxon>
        <taxon>Agaricomycetes</taxon>
        <taxon>Agaricomycetidae</taxon>
        <taxon>Agaricales</taxon>
        <taxon>Marasmiineae</taxon>
        <taxon>Marasmiaceae</taxon>
        <taxon>Paramarasmius</taxon>
    </lineage>
</organism>
<name>A0AAW0BQN6_9AGAR</name>
<sequence length="133" mass="14854">MEDHKSVKELEGGDIIPSVPKLDPILRLYLSLTPTIGIKMLDLSLYYILLTARKKESYKYHLFANILLFVVATASLILNTVVDISMACSTYVSESWFEMNTDDGKIGVWSLFGIQELNSSYKPQATNFGSPLG</sequence>
<reference evidence="2 3" key="1">
    <citation type="submission" date="2024-01" db="EMBL/GenBank/DDBJ databases">
        <title>A draft genome for a cacao thread blight-causing isolate of Paramarasmius palmivorus.</title>
        <authorList>
            <person name="Baruah I.K."/>
            <person name="Bukari Y."/>
            <person name="Amoako-Attah I."/>
            <person name="Meinhardt L.W."/>
            <person name="Bailey B.A."/>
            <person name="Cohen S.P."/>
        </authorList>
    </citation>
    <scope>NUCLEOTIDE SEQUENCE [LARGE SCALE GENOMIC DNA]</scope>
    <source>
        <strain evidence="2 3">GH-12</strain>
    </source>
</reference>
<keyword evidence="1" id="KW-0812">Transmembrane</keyword>
<keyword evidence="1" id="KW-1133">Transmembrane helix</keyword>
<feature type="transmembrane region" description="Helical" evidence="1">
    <location>
        <begin position="28"/>
        <end position="50"/>
    </location>
</feature>
<proteinExistence type="predicted"/>
<feature type="transmembrane region" description="Helical" evidence="1">
    <location>
        <begin position="62"/>
        <end position="82"/>
    </location>
</feature>
<gene>
    <name evidence="2" type="ORF">VNI00_014799</name>
</gene>
<dbReference type="Proteomes" id="UP001383192">
    <property type="component" value="Unassembled WGS sequence"/>
</dbReference>
<dbReference type="AlphaFoldDB" id="A0AAW0BQN6"/>
<comment type="caution">
    <text evidence="2">The sequence shown here is derived from an EMBL/GenBank/DDBJ whole genome shotgun (WGS) entry which is preliminary data.</text>
</comment>